<comment type="caution">
    <text evidence="2">The sequence shown here is derived from an EMBL/GenBank/DDBJ whole genome shotgun (WGS) entry which is preliminary data.</text>
</comment>
<evidence type="ECO:0000313" key="2">
    <source>
        <dbReference type="EMBL" id="MEK9502361.1"/>
    </source>
</evidence>
<keyword evidence="1" id="KW-0732">Signal</keyword>
<accession>A0ABU9ECA1</accession>
<evidence type="ECO:0000313" key="3">
    <source>
        <dbReference type="Proteomes" id="UP001484239"/>
    </source>
</evidence>
<dbReference type="EMBL" id="JBBHLI010000011">
    <property type="protein sequence ID" value="MEK9502361.1"/>
    <property type="molecule type" value="Genomic_DNA"/>
</dbReference>
<name>A0ABU9ECA1_9BACT</name>
<dbReference type="RefSeq" id="WP_405278452.1">
    <property type="nucleotide sequence ID" value="NZ_CP144380.1"/>
</dbReference>
<dbReference type="Proteomes" id="UP001484239">
    <property type="component" value="Unassembled WGS sequence"/>
</dbReference>
<keyword evidence="3" id="KW-1185">Reference proteome</keyword>
<evidence type="ECO:0008006" key="4">
    <source>
        <dbReference type="Google" id="ProtNLM"/>
    </source>
</evidence>
<organism evidence="2 3">
    <name type="scientific">Gaopeijia maritima</name>
    <dbReference type="NCBI Taxonomy" id="3119007"/>
    <lineage>
        <taxon>Bacteria</taxon>
        <taxon>Pseudomonadati</taxon>
        <taxon>Gemmatimonadota</taxon>
        <taxon>Longimicrobiia</taxon>
        <taxon>Gaopeijiales</taxon>
        <taxon>Gaopeijiaceae</taxon>
        <taxon>Gaopeijia</taxon>
    </lineage>
</organism>
<sequence>MLQRIRFAAPALLLAVAACTSSTNALGPDEEEVDETSPAPEVRLVETSALPLWDSEQYKSSCQTETRACPVVTWRDVDYLALSYRDNRSAFAIHAYDATGALLGVTEAFGARYLAAIRVDTVNAAVTFVGQADLEVTLGWSELEAIR</sequence>
<reference evidence="2 3" key="1">
    <citation type="submission" date="2024-02" db="EMBL/GenBank/DDBJ databases">
        <title>A novel Gemmatimonadota bacterium.</title>
        <authorList>
            <person name="Du Z.-J."/>
            <person name="Ye Y.-Q."/>
        </authorList>
    </citation>
    <scope>NUCLEOTIDE SEQUENCE [LARGE SCALE GENOMIC DNA]</scope>
    <source>
        <strain evidence="2 3">DH-20</strain>
    </source>
</reference>
<proteinExistence type="predicted"/>
<gene>
    <name evidence="2" type="ORF">WI372_15315</name>
</gene>
<protein>
    <recommendedName>
        <fullName evidence="4">Lipoprotein</fullName>
    </recommendedName>
</protein>
<feature type="signal peptide" evidence="1">
    <location>
        <begin position="1"/>
        <end position="25"/>
    </location>
</feature>
<dbReference type="PROSITE" id="PS51257">
    <property type="entry name" value="PROKAR_LIPOPROTEIN"/>
    <property type="match status" value="1"/>
</dbReference>
<feature type="chain" id="PRO_5045452729" description="Lipoprotein" evidence="1">
    <location>
        <begin position="26"/>
        <end position="147"/>
    </location>
</feature>
<evidence type="ECO:0000256" key="1">
    <source>
        <dbReference type="SAM" id="SignalP"/>
    </source>
</evidence>